<accession>A0AAV9V454</accession>
<feature type="DNA-binding region" description="HMG box" evidence="3">
    <location>
        <begin position="118"/>
        <end position="184"/>
    </location>
</feature>
<dbReference type="InterPro" id="IPR009071">
    <property type="entry name" value="HMG_box_dom"/>
</dbReference>
<keyword evidence="7" id="KW-1185">Reference proteome</keyword>
<dbReference type="AlphaFoldDB" id="A0AAV9V454"/>
<keyword evidence="2 3" id="KW-0539">Nucleus</keyword>
<evidence type="ECO:0000259" key="5">
    <source>
        <dbReference type="PROSITE" id="PS50118"/>
    </source>
</evidence>
<dbReference type="Gene3D" id="1.10.30.10">
    <property type="entry name" value="High mobility group box domain"/>
    <property type="match status" value="1"/>
</dbReference>
<evidence type="ECO:0000313" key="6">
    <source>
        <dbReference type="EMBL" id="KAK6354404.1"/>
    </source>
</evidence>
<dbReference type="PANTHER" id="PTHR46040">
    <property type="entry name" value="HIGH MOBILITY GROUP PROTEIN 2"/>
    <property type="match status" value="1"/>
</dbReference>
<feature type="compositionally biased region" description="Polar residues" evidence="4">
    <location>
        <begin position="366"/>
        <end position="387"/>
    </location>
</feature>
<comment type="caution">
    <text evidence="6">The sequence shown here is derived from an EMBL/GenBank/DDBJ whole genome shotgun (WGS) entry which is preliminary data.</text>
</comment>
<feature type="compositionally biased region" description="Polar residues" evidence="4">
    <location>
        <begin position="459"/>
        <end position="474"/>
    </location>
</feature>
<dbReference type="EMBL" id="JAVHNS010000005">
    <property type="protein sequence ID" value="KAK6354404.1"/>
    <property type="molecule type" value="Genomic_DNA"/>
</dbReference>
<feature type="compositionally biased region" description="Gly residues" evidence="4">
    <location>
        <begin position="438"/>
        <end position="455"/>
    </location>
</feature>
<feature type="region of interest" description="Disordered" evidence="4">
    <location>
        <begin position="206"/>
        <end position="489"/>
    </location>
</feature>
<dbReference type="GO" id="GO:0010468">
    <property type="term" value="P:regulation of gene expression"/>
    <property type="evidence" value="ECO:0007669"/>
    <property type="project" value="TreeGrafter"/>
</dbReference>
<dbReference type="InterPro" id="IPR013761">
    <property type="entry name" value="SAM/pointed_sf"/>
</dbReference>
<proteinExistence type="predicted"/>
<dbReference type="GO" id="GO:0003677">
    <property type="term" value="F:DNA binding"/>
    <property type="evidence" value="ECO:0007669"/>
    <property type="project" value="UniProtKB-UniRule"/>
</dbReference>
<dbReference type="InterPro" id="IPR001660">
    <property type="entry name" value="SAM"/>
</dbReference>
<evidence type="ECO:0000256" key="4">
    <source>
        <dbReference type="SAM" id="MobiDB-lite"/>
    </source>
</evidence>
<dbReference type="InterPro" id="IPR051965">
    <property type="entry name" value="ChromReg_NeuronalGeneExpr"/>
</dbReference>
<feature type="compositionally biased region" description="Basic and acidic residues" evidence="4">
    <location>
        <begin position="475"/>
        <end position="489"/>
    </location>
</feature>
<dbReference type="SMART" id="SM00398">
    <property type="entry name" value="HMG"/>
    <property type="match status" value="1"/>
</dbReference>
<dbReference type="PROSITE" id="PS50118">
    <property type="entry name" value="HMG_BOX_2"/>
    <property type="match status" value="1"/>
</dbReference>
<name>A0AAV9V454_9PEZI</name>
<dbReference type="SUPFAM" id="SSF47769">
    <property type="entry name" value="SAM/Pointed domain"/>
    <property type="match status" value="1"/>
</dbReference>
<gene>
    <name evidence="6" type="ORF">TWF730_008810</name>
</gene>
<dbReference type="Gene3D" id="1.10.150.50">
    <property type="entry name" value="Transcription Factor, Ets-1"/>
    <property type="match status" value="1"/>
</dbReference>
<evidence type="ECO:0000313" key="7">
    <source>
        <dbReference type="Proteomes" id="UP001373714"/>
    </source>
</evidence>
<dbReference type="SUPFAM" id="SSF47095">
    <property type="entry name" value="HMG-box"/>
    <property type="match status" value="1"/>
</dbReference>
<sequence>MSDLRDILDRLGLSQYLGRLVEEGFDRWDTVLDIQETDLAHIGFKLGHRRVLQRAIARDRGIPENEPIPWLFQQPFPEDAGDEPDDNSSPRGFRSDFKGVIQTKRKYRRHPRPDENAPEKPPSAYVMFANNVREELKGQNLSFTEIARLVGERWKVLPPEQKEEYEYRAGGMKDRYNQELSAYKKTDQFKEYSQYLLEFKSREAAKEAGEMPFNPTTDTSRKRPKLESLPSQGSTHSSLPGSSTTAGGQIPPSSSSSRTQQPQDAAGSPNYPPAASLAMSQYSAQHGRRESYHSPFTQPSTPASQMYPSGPPESVMTLPFRDSPGRSGHQQFYEPARPPLPPQHGGGHPEAFEQGLMQLPKINHQPHIQQVLSYSRGQPSPGDSPSQHPRRSGSVSDGDGRQVHAHNTLRALPPLRNPSPSQRGSSGYFPQRPTREMGGSGAGAGGGGSGAGYPGHGSTSSSPRGQLPSLSEQTMQEHARRGGDGTEHS</sequence>
<dbReference type="Pfam" id="PF00536">
    <property type="entry name" value="SAM_1"/>
    <property type="match status" value="1"/>
</dbReference>
<reference evidence="6 7" key="1">
    <citation type="submission" date="2019-10" db="EMBL/GenBank/DDBJ databases">
        <authorList>
            <person name="Palmer J.M."/>
        </authorList>
    </citation>
    <scope>NUCLEOTIDE SEQUENCE [LARGE SCALE GENOMIC DNA]</scope>
    <source>
        <strain evidence="6 7">TWF730</strain>
    </source>
</reference>
<feature type="region of interest" description="Disordered" evidence="4">
    <location>
        <begin position="66"/>
        <end position="95"/>
    </location>
</feature>
<feature type="compositionally biased region" description="Polar residues" evidence="4">
    <location>
        <begin position="229"/>
        <end position="247"/>
    </location>
</feature>
<keyword evidence="1 3" id="KW-0238">DNA-binding</keyword>
<dbReference type="InterPro" id="IPR036910">
    <property type="entry name" value="HMG_box_dom_sf"/>
</dbReference>
<evidence type="ECO:0000256" key="3">
    <source>
        <dbReference type="PROSITE-ProRule" id="PRU00267"/>
    </source>
</evidence>
<evidence type="ECO:0000256" key="1">
    <source>
        <dbReference type="ARBA" id="ARBA00023125"/>
    </source>
</evidence>
<evidence type="ECO:0000256" key="2">
    <source>
        <dbReference type="ARBA" id="ARBA00023242"/>
    </source>
</evidence>
<dbReference type="GO" id="GO:0005634">
    <property type="term" value="C:nucleus"/>
    <property type="evidence" value="ECO:0007669"/>
    <property type="project" value="UniProtKB-UniRule"/>
</dbReference>
<dbReference type="Pfam" id="PF00505">
    <property type="entry name" value="HMG_box"/>
    <property type="match status" value="1"/>
</dbReference>
<feature type="domain" description="HMG box" evidence="5">
    <location>
        <begin position="118"/>
        <end position="184"/>
    </location>
</feature>
<organism evidence="6 7">
    <name type="scientific">Orbilia blumenaviensis</name>
    <dbReference type="NCBI Taxonomy" id="1796055"/>
    <lineage>
        <taxon>Eukaryota</taxon>
        <taxon>Fungi</taxon>
        <taxon>Dikarya</taxon>
        <taxon>Ascomycota</taxon>
        <taxon>Pezizomycotina</taxon>
        <taxon>Orbiliomycetes</taxon>
        <taxon>Orbiliales</taxon>
        <taxon>Orbiliaceae</taxon>
        <taxon>Orbilia</taxon>
    </lineage>
</organism>
<protein>
    <recommendedName>
        <fullName evidence="5">HMG box domain-containing protein</fullName>
    </recommendedName>
</protein>
<feature type="compositionally biased region" description="Polar residues" evidence="4">
    <location>
        <begin position="294"/>
        <end position="307"/>
    </location>
</feature>
<dbReference type="PANTHER" id="PTHR46040:SF3">
    <property type="entry name" value="HIGH MOBILITY GROUP PROTEIN 2"/>
    <property type="match status" value="1"/>
</dbReference>
<dbReference type="Proteomes" id="UP001373714">
    <property type="component" value="Unassembled WGS sequence"/>
</dbReference>